<dbReference type="EMBL" id="JBEPSN010000002">
    <property type="protein sequence ID" value="MET4539248.1"/>
    <property type="molecule type" value="Genomic_DNA"/>
</dbReference>
<accession>A0ABV2P3D7</accession>
<feature type="chain" id="PRO_5047065200" description="DUF4352 domain-containing protein" evidence="2">
    <location>
        <begin position="34"/>
        <end position="215"/>
    </location>
</feature>
<gene>
    <name evidence="3" type="ORF">ABIE37_001020</name>
</gene>
<name>A0ABV2P3D7_9MICC</name>
<comment type="caution">
    <text evidence="3">The sequence shown here is derived from an EMBL/GenBank/DDBJ whole genome shotgun (WGS) entry which is preliminary data.</text>
</comment>
<keyword evidence="4" id="KW-1185">Reference proteome</keyword>
<dbReference type="GeneID" id="92751974"/>
<dbReference type="PROSITE" id="PS51257">
    <property type="entry name" value="PROKAR_LIPOPROTEIN"/>
    <property type="match status" value="1"/>
</dbReference>
<reference evidence="3 4" key="1">
    <citation type="submission" date="2024-06" db="EMBL/GenBank/DDBJ databases">
        <title>Sorghum-associated microbial communities from plants grown in Nebraska, USA.</title>
        <authorList>
            <person name="Schachtman D."/>
        </authorList>
    </citation>
    <scope>NUCLEOTIDE SEQUENCE [LARGE SCALE GENOMIC DNA]</scope>
    <source>
        <strain evidence="3 4">3552</strain>
    </source>
</reference>
<feature type="signal peptide" evidence="2">
    <location>
        <begin position="1"/>
        <end position="33"/>
    </location>
</feature>
<dbReference type="RefSeq" id="WP_354227331.1">
    <property type="nucleotide sequence ID" value="NZ_JBEPSN010000002.1"/>
</dbReference>
<keyword evidence="2" id="KW-0732">Signal</keyword>
<evidence type="ECO:0000313" key="3">
    <source>
        <dbReference type="EMBL" id="MET4539248.1"/>
    </source>
</evidence>
<evidence type="ECO:0000256" key="1">
    <source>
        <dbReference type="SAM" id="MobiDB-lite"/>
    </source>
</evidence>
<evidence type="ECO:0000256" key="2">
    <source>
        <dbReference type="SAM" id="SignalP"/>
    </source>
</evidence>
<proteinExistence type="predicted"/>
<sequence length="215" mass="22622">MEIRKAPRTTAVGRTLAGAVLALSALLTFSACAAPTKEAPAADAATAPAAAPSPEPVWPKGEKEGTLANPYSLGEEMIDGDWSLVIDSVNLDANAEIKAMDSIISKVAPDAGKTWVTFTATWKYNGAEPAKGGTRFSVVNKNWDGTFGTDDEYGTTFNNVSTLPEGESKAPPAEKGFSITDTAILQMPVEHANTSSMIVASFNAANNNRFLIKLK</sequence>
<evidence type="ECO:0000313" key="4">
    <source>
        <dbReference type="Proteomes" id="UP001549307"/>
    </source>
</evidence>
<dbReference type="Proteomes" id="UP001549307">
    <property type="component" value="Unassembled WGS sequence"/>
</dbReference>
<protein>
    <recommendedName>
        <fullName evidence="5">DUF4352 domain-containing protein</fullName>
    </recommendedName>
</protein>
<organism evidence="3 4">
    <name type="scientific">Arthrobacter bambusae</name>
    <dbReference type="NCBI Taxonomy" id="1338426"/>
    <lineage>
        <taxon>Bacteria</taxon>
        <taxon>Bacillati</taxon>
        <taxon>Actinomycetota</taxon>
        <taxon>Actinomycetes</taxon>
        <taxon>Micrococcales</taxon>
        <taxon>Micrococcaceae</taxon>
        <taxon>Arthrobacter</taxon>
    </lineage>
</organism>
<feature type="region of interest" description="Disordered" evidence="1">
    <location>
        <begin position="43"/>
        <end position="68"/>
    </location>
</feature>
<evidence type="ECO:0008006" key="5">
    <source>
        <dbReference type="Google" id="ProtNLM"/>
    </source>
</evidence>